<dbReference type="Pfam" id="PF00765">
    <property type="entry name" value="Autoind_synth"/>
    <property type="match status" value="1"/>
</dbReference>
<keyword evidence="2 6" id="KW-0808">Transferase</keyword>
<sequence length="214" mass="24330">MIHFLTGTKLCDFPTLKHSMLRDRKTQFIDRLGWELKATDEEYEIDQYDRADATYVICSDSNGYHKGSMRLIPTNTPNMIRDHFSHVIPGITFETEKVWECTRLCIAPNSGADVAISLLAGAAKLMQAQKLRAFLGVFDTRMQRTYRRFGSPPLVLGSEKDVSGTISVGMWQFNAQIYSHLIEASLYDRGSYDDMYALSLDREDMPAGRELQIA</sequence>
<keyword evidence="3 6" id="KW-0949">S-adenosyl-L-methionine</keyword>
<dbReference type="PRINTS" id="PR01549">
    <property type="entry name" value="AUTOINDCRSYN"/>
</dbReference>
<dbReference type="PANTHER" id="PTHR39322">
    <property type="entry name" value="ACYL-HOMOSERINE-LACTONE SYNTHASE"/>
    <property type="match status" value="1"/>
</dbReference>
<dbReference type="SUPFAM" id="SSF55729">
    <property type="entry name" value="Acyl-CoA N-acyltransferases (Nat)"/>
    <property type="match status" value="1"/>
</dbReference>
<evidence type="ECO:0000256" key="5">
    <source>
        <dbReference type="PROSITE-ProRule" id="PRU00533"/>
    </source>
</evidence>
<dbReference type="Gene3D" id="3.40.630.30">
    <property type="match status" value="1"/>
</dbReference>
<evidence type="ECO:0000256" key="6">
    <source>
        <dbReference type="RuleBase" id="RU361135"/>
    </source>
</evidence>
<dbReference type="AlphaFoldDB" id="F7ZBK1"/>
<evidence type="ECO:0000313" key="8">
    <source>
        <dbReference type="Proteomes" id="UP000001353"/>
    </source>
</evidence>
<protein>
    <recommendedName>
        <fullName evidence="6">Acyl-homoserine-lactone synthase</fullName>
        <ecNumber evidence="6">2.3.1.184</ecNumber>
    </recommendedName>
    <alternativeName>
        <fullName evidence="6">Autoinducer synthesis protein</fullName>
    </alternativeName>
</protein>
<evidence type="ECO:0000256" key="2">
    <source>
        <dbReference type="ARBA" id="ARBA00022679"/>
    </source>
</evidence>
<evidence type="ECO:0000313" key="7">
    <source>
        <dbReference type="EMBL" id="AEI95583.1"/>
    </source>
</evidence>
<keyword evidence="8" id="KW-1185">Reference proteome</keyword>
<dbReference type="GO" id="GO:0009372">
    <property type="term" value="P:quorum sensing"/>
    <property type="evidence" value="ECO:0007669"/>
    <property type="project" value="UniProtKB-UniRule"/>
</dbReference>
<gene>
    <name evidence="7" type="ordered locus">RLO149_c036590</name>
</gene>
<evidence type="ECO:0000256" key="3">
    <source>
        <dbReference type="ARBA" id="ARBA00022691"/>
    </source>
</evidence>
<dbReference type="PANTHER" id="PTHR39322:SF1">
    <property type="entry name" value="ISOVALERYL-HOMOSERINE LACTONE SYNTHASE"/>
    <property type="match status" value="1"/>
</dbReference>
<dbReference type="EMBL" id="CP002623">
    <property type="protein sequence ID" value="AEI95583.1"/>
    <property type="molecule type" value="Genomic_DNA"/>
</dbReference>
<dbReference type="STRING" id="391595.RLO149_c036590"/>
<dbReference type="HOGENOM" id="CLU_085711_4_0_5"/>
<keyword evidence="4 5" id="KW-0071">Autoinducer synthesis</keyword>
<dbReference type="GO" id="GO:0007165">
    <property type="term" value="P:signal transduction"/>
    <property type="evidence" value="ECO:0007669"/>
    <property type="project" value="TreeGrafter"/>
</dbReference>
<evidence type="ECO:0000256" key="1">
    <source>
        <dbReference type="ARBA" id="ARBA00022654"/>
    </source>
</evidence>
<dbReference type="GO" id="GO:0061579">
    <property type="term" value="F:N-acyl homoserine lactone synthase activity"/>
    <property type="evidence" value="ECO:0007669"/>
    <property type="project" value="UniProtKB-UniRule"/>
</dbReference>
<name>F7ZBK1_ROSLO</name>
<dbReference type="InterPro" id="IPR001690">
    <property type="entry name" value="Autoind_synthase"/>
</dbReference>
<dbReference type="eggNOG" id="COG3916">
    <property type="taxonomic scope" value="Bacteria"/>
</dbReference>
<dbReference type="OrthoDB" id="6169313at2"/>
<keyword evidence="1 5" id="KW-0673">Quorum sensing</keyword>
<organism evidence="7 8">
    <name type="scientific">Roseobacter litoralis (strain ATCC 49566 / DSM 6996 / JCM 21268 / NBRC 15278 / OCh 149)</name>
    <dbReference type="NCBI Taxonomy" id="391595"/>
    <lineage>
        <taxon>Bacteria</taxon>
        <taxon>Pseudomonadati</taxon>
        <taxon>Pseudomonadota</taxon>
        <taxon>Alphaproteobacteria</taxon>
        <taxon>Rhodobacterales</taxon>
        <taxon>Roseobacteraceae</taxon>
        <taxon>Roseobacter</taxon>
    </lineage>
</organism>
<reference evidence="7 8" key="1">
    <citation type="journal article" date="2011" name="BMC Genomics">
        <title>Comparative genome analysis and genome-guided physiological analysis of Roseobacter litoralis.</title>
        <authorList>
            <person name="Kalhoefer D."/>
            <person name="Thole S."/>
            <person name="Voget S."/>
            <person name="Lehmann R."/>
            <person name="Liesegang H."/>
            <person name="Wollher A."/>
            <person name="Daniel R."/>
            <person name="Simon M."/>
            <person name="Brinkhoff T."/>
        </authorList>
    </citation>
    <scope>NUCLEOTIDE SEQUENCE [LARGE SCALE GENOMIC DNA]</scope>
    <source>
        <strain evidence="8">ATCC 49566 / DSM 6996 / JCM 21268 / NBRC 15278 / OCh 149</strain>
    </source>
</reference>
<comment type="catalytic activity">
    <reaction evidence="6">
        <text>a fatty acyl-[ACP] + S-adenosyl-L-methionine = an N-acyl-L-homoserine lactone + S-methyl-5'-thioadenosine + holo-[ACP] + H(+)</text>
        <dbReference type="Rhea" id="RHEA:10096"/>
        <dbReference type="Rhea" id="RHEA-COMP:9685"/>
        <dbReference type="Rhea" id="RHEA-COMP:14125"/>
        <dbReference type="ChEBI" id="CHEBI:15378"/>
        <dbReference type="ChEBI" id="CHEBI:17509"/>
        <dbReference type="ChEBI" id="CHEBI:55474"/>
        <dbReference type="ChEBI" id="CHEBI:59789"/>
        <dbReference type="ChEBI" id="CHEBI:64479"/>
        <dbReference type="ChEBI" id="CHEBI:138651"/>
        <dbReference type="EC" id="2.3.1.184"/>
    </reaction>
</comment>
<comment type="similarity">
    <text evidence="5 6">Belongs to the autoinducer synthase family.</text>
</comment>
<dbReference type="InterPro" id="IPR016181">
    <property type="entry name" value="Acyl_CoA_acyltransferase"/>
</dbReference>
<dbReference type="PROSITE" id="PS51187">
    <property type="entry name" value="AUTOINDUCER_SYNTH_2"/>
    <property type="match status" value="1"/>
</dbReference>
<dbReference type="EC" id="2.3.1.184" evidence="6"/>
<accession>F7ZBK1</accession>
<evidence type="ECO:0000256" key="4">
    <source>
        <dbReference type="ARBA" id="ARBA00022929"/>
    </source>
</evidence>
<dbReference type="RefSeq" id="WP_013963469.1">
    <property type="nucleotide sequence ID" value="NC_015730.1"/>
</dbReference>
<dbReference type="Proteomes" id="UP000001353">
    <property type="component" value="Chromosome"/>
</dbReference>
<dbReference type="KEGG" id="rli:RLO149_c036590"/>
<proteinExistence type="inferred from homology"/>